<feature type="compositionally biased region" description="Basic and acidic residues" evidence="2">
    <location>
        <begin position="583"/>
        <end position="597"/>
    </location>
</feature>
<dbReference type="Proteomes" id="UP001189429">
    <property type="component" value="Unassembled WGS sequence"/>
</dbReference>
<keyword evidence="1" id="KW-0175">Coiled coil</keyword>
<sequence>MAARAERAAAPGAVEQLLQRLRAWHAIEVAALQRRRRDEEYRLRRALAAAEAAGLPCEPDGCGPRQPKRPRLGWLCCGRRREAAQSLGSVGKDGEEGSDAAPSFEEALRRLRALWRRELQAERHRAAEARRRLEALGEAGLCEAALASPPWAEPPPERRAVPPASLLVCKSAARVSSRAAPARTSASLLVRKSAPPRRQTPAPAPPPPPPAGEPTDSEALARPAFWKTPAADAVFSKSAGVQALQSQQLAQVDPRAVDTPFPRTTADSWNRLRDKARIEGRLGLTEHGDPGPAFTDPAEPSVVVAKGYRRVVYGDHGPYVEFLPQDVRWEAFPKCHRRGPACYYDEHFTASGSLRAYEQRREVRGKPNPPAGPWSACNNRQDGYADYRVGRVYMPADCLQLWGGALSLPPPAALWGAAVAPMAAAPAVAASVPPAVWRTPLPPIVGLGSAAAAADGAAASAPSAVSKTRPSSFPPASPPPPAEPAHRMGPQCGNPPCRGTSGPELLPHPVSGQLWCGACWFNGNLAQLRGPAARPQLAPKLLASGAAQARPSPHGPAESRADGASSSCAGFLPPAPWAEEPELGERDGAWAPEDRQGRPTAAAQWEAAPASEDEGPEPAATAPGDEAEFAAIAAEIERAARAAIAEGLASAAALAGAGRAAGKSPARCAQSRR</sequence>
<dbReference type="EMBL" id="CAUYUJ010017221">
    <property type="protein sequence ID" value="CAK0872933.1"/>
    <property type="molecule type" value="Genomic_DNA"/>
</dbReference>
<feature type="coiled-coil region" evidence="1">
    <location>
        <begin position="112"/>
        <end position="139"/>
    </location>
</feature>
<evidence type="ECO:0000313" key="3">
    <source>
        <dbReference type="EMBL" id="CAK0872933.1"/>
    </source>
</evidence>
<proteinExistence type="predicted"/>
<protein>
    <submittedName>
        <fullName evidence="3">Uncharacterized protein</fullName>
    </submittedName>
</protein>
<reference evidence="3" key="1">
    <citation type="submission" date="2023-10" db="EMBL/GenBank/DDBJ databases">
        <authorList>
            <person name="Chen Y."/>
            <person name="Shah S."/>
            <person name="Dougan E. K."/>
            <person name="Thang M."/>
            <person name="Chan C."/>
        </authorList>
    </citation>
    <scope>NUCLEOTIDE SEQUENCE [LARGE SCALE GENOMIC DNA]</scope>
</reference>
<feature type="compositionally biased region" description="Low complexity" evidence="2">
    <location>
        <begin position="601"/>
        <end position="610"/>
    </location>
</feature>
<comment type="caution">
    <text evidence="3">The sequence shown here is derived from an EMBL/GenBank/DDBJ whole genome shotgun (WGS) entry which is preliminary data.</text>
</comment>
<name>A0ABN9VKY8_9DINO</name>
<feature type="region of interest" description="Disordered" evidence="2">
    <location>
        <begin position="179"/>
        <end position="217"/>
    </location>
</feature>
<gene>
    <name evidence="3" type="ORF">PCOR1329_LOCUS58265</name>
</gene>
<evidence type="ECO:0000313" key="4">
    <source>
        <dbReference type="Proteomes" id="UP001189429"/>
    </source>
</evidence>
<feature type="region of interest" description="Disordered" evidence="2">
    <location>
        <begin position="461"/>
        <end position="496"/>
    </location>
</feature>
<accession>A0ABN9VKY8</accession>
<organism evidence="3 4">
    <name type="scientific">Prorocentrum cordatum</name>
    <dbReference type="NCBI Taxonomy" id="2364126"/>
    <lineage>
        <taxon>Eukaryota</taxon>
        <taxon>Sar</taxon>
        <taxon>Alveolata</taxon>
        <taxon>Dinophyceae</taxon>
        <taxon>Prorocentrales</taxon>
        <taxon>Prorocentraceae</taxon>
        <taxon>Prorocentrum</taxon>
    </lineage>
</organism>
<evidence type="ECO:0000256" key="2">
    <source>
        <dbReference type="SAM" id="MobiDB-lite"/>
    </source>
</evidence>
<feature type="region of interest" description="Disordered" evidence="2">
    <location>
        <begin position="544"/>
        <end position="625"/>
    </location>
</feature>
<feature type="compositionally biased region" description="Pro residues" evidence="2">
    <location>
        <begin position="472"/>
        <end position="483"/>
    </location>
</feature>
<feature type="compositionally biased region" description="Pro residues" evidence="2">
    <location>
        <begin position="202"/>
        <end position="212"/>
    </location>
</feature>
<evidence type="ECO:0000256" key="1">
    <source>
        <dbReference type="SAM" id="Coils"/>
    </source>
</evidence>
<keyword evidence="4" id="KW-1185">Reference proteome</keyword>